<feature type="domain" description="DUF305" evidence="2">
    <location>
        <begin position="37"/>
        <end position="116"/>
    </location>
</feature>
<evidence type="ECO:0000313" key="3">
    <source>
        <dbReference type="EMBL" id="OYX36090.1"/>
    </source>
</evidence>
<keyword evidence="1" id="KW-0732">Signal</keyword>
<dbReference type="Proteomes" id="UP000215595">
    <property type="component" value="Unassembled WGS sequence"/>
</dbReference>
<organism evidence="3 4">
    <name type="scientific">Brevundimonas subvibrioides</name>
    <dbReference type="NCBI Taxonomy" id="74313"/>
    <lineage>
        <taxon>Bacteria</taxon>
        <taxon>Pseudomonadati</taxon>
        <taxon>Pseudomonadota</taxon>
        <taxon>Alphaproteobacteria</taxon>
        <taxon>Caulobacterales</taxon>
        <taxon>Caulobacteraceae</taxon>
        <taxon>Brevundimonas</taxon>
    </lineage>
</organism>
<protein>
    <recommendedName>
        <fullName evidence="2">DUF305 domain-containing protein</fullName>
    </recommendedName>
</protein>
<accession>A0A258FU09</accession>
<dbReference type="Gene3D" id="1.20.1260.10">
    <property type="match status" value="1"/>
</dbReference>
<reference evidence="3 4" key="1">
    <citation type="submission" date="2017-03" db="EMBL/GenBank/DDBJ databases">
        <title>Lifting the veil on microbial sulfur biogeochemistry in mining wastewaters.</title>
        <authorList>
            <person name="Kantor R.S."/>
            <person name="Colenbrander Nelson T."/>
            <person name="Marshall S."/>
            <person name="Bennett D."/>
            <person name="Apte S."/>
            <person name="Camacho D."/>
            <person name="Thomas B.C."/>
            <person name="Warren L.A."/>
            <person name="Banfield J.F."/>
        </authorList>
    </citation>
    <scope>NUCLEOTIDE SEQUENCE [LARGE SCALE GENOMIC DNA]</scope>
    <source>
        <strain evidence="3">32-69-9</strain>
    </source>
</reference>
<evidence type="ECO:0000313" key="4">
    <source>
        <dbReference type="Proteomes" id="UP000215595"/>
    </source>
</evidence>
<comment type="caution">
    <text evidence="3">The sequence shown here is derived from an EMBL/GenBank/DDBJ whole genome shotgun (WGS) entry which is preliminary data.</text>
</comment>
<dbReference type="InterPro" id="IPR005183">
    <property type="entry name" value="DUF305_CopM-like"/>
</dbReference>
<feature type="signal peptide" evidence="1">
    <location>
        <begin position="1"/>
        <end position="17"/>
    </location>
</feature>
<dbReference type="EMBL" id="NCEB01000001">
    <property type="protein sequence ID" value="OYX36090.1"/>
    <property type="molecule type" value="Genomic_DNA"/>
</dbReference>
<dbReference type="AlphaFoldDB" id="A0A258FU09"/>
<gene>
    <name evidence="3" type="ORF">B7Z01_00070</name>
</gene>
<proteinExistence type="predicted"/>
<dbReference type="InterPro" id="IPR012347">
    <property type="entry name" value="Ferritin-like"/>
</dbReference>
<evidence type="ECO:0000256" key="1">
    <source>
        <dbReference type="SAM" id="SignalP"/>
    </source>
</evidence>
<dbReference type="Pfam" id="PF03713">
    <property type="entry name" value="DUF305"/>
    <property type="match status" value="1"/>
</dbReference>
<feature type="chain" id="PRO_5013328137" description="DUF305 domain-containing protein" evidence="1">
    <location>
        <begin position="18"/>
        <end position="121"/>
    </location>
</feature>
<dbReference type="PROSITE" id="PS51257">
    <property type="entry name" value="PROKAR_LIPOPROTEIN"/>
    <property type="match status" value="1"/>
</dbReference>
<evidence type="ECO:0000259" key="2">
    <source>
        <dbReference type="Pfam" id="PF03713"/>
    </source>
</evidence>
<sequence length="121" mass="12641">MRTTASAALLLSVLALAGCEGGGDPVDQARQEALTANRAAAHPIDPAMLADAEAPPAASARSVGDQAFVVAMIDQHRETIVAAEAALSQSSDPEIQRLARSIIDARSREITELQTWKPAAR</sequence>
<name>A0A258FU09_9CAUL</name>